<dbReference type="Proteomes" id="UP000218418">
    <property type="component" value="Chromosome"/>
</dbReference>
<dbReference type="AlphaFoldDB" id="A0A1Z4LLB5"/>
<accession>A0A1Z4LLB5</accession>
<evidence type="ECO:0000313" key="2">
    <source>
        <dbReference type="Proteomes" id="UP000218418"/>
    </source>
</evidence>
<proteinExistence type="predicted"/>
<evidence type="ECO:0000313" key="1">
    <source>
        <dbReference type="EMBL" id="BAY82005.1"/>
    </source>
</evidence>
<name>A0A1Z4LLB5_9CYAN</name>
<reference evidence="1 2" key="1">
    <citation type="submission" date="2017-06" db="EMBL/GenBank/DDBJ databases">
        <title>Genome sequencing of cyanobaciteial culture collection at National Institute for Environmental Studies (NIES).</title>
        <authorList>
            <person name="Hirose Y."/>
            <person name="Shimura Y."/>
            <person name="Fujisawa T."/>
            <person name="Nakamura Y."/>
            <person name="Kawachi M."/>
        </authorList>
    </citation>
    <scope>NUCLEOTIDE SEQUENCE [LARGE SCALE GENOMIC DNA]</scope>
    <source>
        <strain evidence="1 2">NIES-267</strain>
    </source>
</reference>
<sequence length="63" mass="7024">MSESKTICNDCAFHSLLDNKLLNNKLQCTHPEESGVNCSTVIFCNSFQPTHEVDSPCVSFDDE</sequence>
<gene>
    <name evidence="1" type="ORF">NIES267_14830</name>
</gene>
<keyword evidence="2" id="KW-1185">Reference proteome</keyword>
<protein>
    <submittedName>
        <fullName evidence="1">Uncharacterized protein</fullName>
    </submittedName>
</protein>
<dbReference type="OrthoDB" id="488502at2"/>
<dbReference type="EMBL" id="AP018227">
    <property type="protein sequence ID" value="BAY82005.1"/>
    <property type="molecule type" value="Genomic_DNA"/>
</dbReference>
<organism evidence="1 2">
    <name type="scientific">Calothrix parasitica NIES-267</name>
    <dbReference type="NCBI Taxonomy" id="1973488"/>
    <lineage>
        <taxon>Bacteria</taxon>
        <taxon>Bacillati</taxon>
        <taxon>Cyanobacteriota</taxon>
        <taxon>Cyanophyceae</taxon>
        <taxon>Nostocales</taxon>
        <taxon>Calotrichaceae</taxon>
        <taxon>Calothrix</taxon>
    </lineage>
</organism>